<feature type="compositionally biased region" description="Basic and acidic residues" evidence="3">
    <location>
        <begin position="158"/>
        <end position="169"/>
    </location>
</feature>
<proteinExistence type="inferred from homology"/>
<dbReference type="InterPro" id="IPR000873">
    <property type="entry name" value="AMP-dep_synth/lig_dom"/>
</dbReference>
<dbReference type="PANTHER" id="PTHR22754">
    <property type="entry name" value="DISCO-INTERACTING PROTEIN 2 DIP2 -RELATED"/>
    <property type="match status" value="1"/>
</dbReference>
<comment type="caution">
    <text evidence="5">The sequence shown here is derived from an EMBL/GenBank/DDBJ whole genome shotgun (WGS) entry which is preliminary data.</text>
</comment>
<dbReference type="SUPFAM" id="SSF56801">
    <property type="entry name" value="Acetyl-CoA synthetase-like"/>
    <property type="match status" value="1"/>
</dbReference>
<dbReference type="Proteomes" id="UP001339911">
    <property type="component" value="Unassembled WGS sequence"/>
</dbReference>
<gene>
    <name evidence="5" type="ORF">V1634_34800</name>
</gene>
<evidence type="ECO:0000259" key="4">
    <source>
        <dbReference type="Pfam" id="PF00501"/>
    </source>
</evidence>
<organism evidence="5 6">
    <name type="scientific">Plantactinospora veratri</name>
    <dbReference type="NCBI Taxonomy" id="1436122"/>
    <lineage>
        <taxon>Bacteria</taxon>
        <taxon>Bacillati</taxon>
        <taxon>Actinomycetota</taxon>
        <taxon>Actinomycetes</taxon>
        <taxon>Micromonosporales</taxon>
        <taxon>Micromonosporaceae</taxon>
        <taxon>Plantactinospora</taxon>
    </lineage>
</organism>
<keyword evidence="2 5" id="KW-0436">Ligase</keyword>
<feature type="domain" description="AMP-dependent synthetase/ligase" evidence="4">
    <location>
        <begin position="13"/>
        <end position="425"/>
    </location>
</feature>
<dbReference type="InterPro" id="IPR045851">
    <property type="entry name" value="AMP-bd_C_sf"/>
</dbReference>
<reference evidence="5 6" key="1">
    <citation type="submission" date="2024-01" db="EMBL/GenBank/DDBJ databases">
        <title>Genome insights into Plantactinospora veratri sp. nov.</title>
        <authorList>
            <person name="Wang L."/>
        </authorList>
    </citation>
    <scope>NUCLEOTIDE SEQUENCE [LARGE SCALE GENOMIC DNA]</scope>
    <source>
        <strain evidence="5 6">NEAU-FHS4</strain>
    </source>
</reference>
<dbReference type="InterPro" id="IPR042099">
    <property type="entry name" value="ANL_N_sf"/>
</dbReference>
<comment type="similarity">
    <text evidence="1">Belongs to the ATP-dependent AMP-binding enzyme family.</text>
</comment>
<name>A0ABU7SPU5_9ACTN</name>
<evidence type="ECO:0000313" key="5">
    <source>
        <dbReference type="EMBL" id="MEE6311991.1"/>
    </source>
</evidence>
<evidence type="ECO:0000256" key="1">
    <source>
        <dbReference type="ARBA" id="ARBA00006432"/>
    </source>
</evidence>
<dbReference type="InterPro" id="IPR040097">
    <property type="entry name" value="FAAL/FAAC"/>
</dbReference>
<accession>A0ABU7SPU5</accession>
<protein>
    <submittedName>
        <fullName evidence="5">Fatty acyl-AMP ligase</fullName>
    </submittedName>
</protein>
<dbReference type="Gene3D" id="3.40.50.12780">
    <property type="entry name" value="N-terminal domain of ligase-like"/>
    <property type="match status" value="1"/>
</dbReference>
<dbReference type="CDD" id="cd05931">
    <property type="entry name" value="FAAL"/>
    <property type="match status" value="1"/>
</dbReference>
<dbReference type="Pfam" id="PF00501">
    <property type="entry name" value="AMP-binding"/>
    <property type="match status" value="1"/>
</dbReference>
<dbReference type="GO" id="GO:0016874">
    <property type="term" value="F:ligase activity"/>
    <property type="evidence" value="ECO:0007669"/>
    <property type="project" value="UniProtKB-KW"/>
</dbReference>
<dbReference type="Gene3D" id="3.30.300.30">
    <property type="match status" value="1"/>
</dbReference>
<sequence length="616" mass="66864">MELAETFTGQLLRHVRDRPHHPAVVYTEDPRSPDAESLLSYGQLHDAATRLAGRLRADHRPGSRMLLLYPSGLEFVVAFVACQYAGLVAVPAPEPDRHPYRRQRLLGILENSTSAAVLTTDARAYEVRDWMEAVGASLPVVTTDREVPDRQAGSPESTGHDAADRTPEEPRAEALSFLQYTSGSTAAPRGTMVSQRNLAQHSRMFLAMLGVTGPVSIGGWLPMFHDMGLVGHVVTPLFSGGTSVLMSPTSFLRRPGAWLNLVDRYGLYMSAAPNFAYDMCVARVSDEEIRQLDLSRWIVAINGSEPVQAHTVEEFTRRFAAAGLRPETVCPGYGLAEATLAVSLEWHANRPTVTPVEAEPLTRHVLRPLADARPDAGTYLPRLVGSGQAAGPEVRIVDPQTREVMPERTVGEIWVRGPSVAEGYWAAPEDSTATFAAVTADGESGFLRTGDLGVLHGDELYVTGRIKEVLVVFGRNLYPQDIEAEARAYHESLVGLVGAAFTIPVPHEEVVLLHEYRHGKVDGDRDDEAPRRLADALQLHLSRAFGAAVSVVLVPPRTIPRTTSGKVQRHRARQLFLDGAVRPVAANLTTLARRCDVGSRYPAEPLAAAPTGGAAG</sequence>
<evidence type="ECO:0000256" key="3">
    <source>
        <dbReference type="SAM" id="MobiDB-lite"/>
    </source>
</evidence>
<dbReference type="PANTHER" id="PTHR22754:SF32">
    <property type="entry name" value="DISCO-INTERACTING PROTEIN 2"/>
    <property type="match status" value="1"/>
</dbReference>
<dbReference type="RefSeq" id="WP_331211872.1">
    <property type="nucleotide sequence ID" value="NZ_JAZGQL010000040.1"/>
</dbReference>
<dbReference type="EMBL" id="JAZGQL010000040">
    <property type="protein sequence ID" value="MEE6311991.1"/>
    <property type="molecule type" value="Genomic_DNA"/>
</dbReference>
<evidence type="ECO:0000313" key="6">
    <source>
        <dbReference type="Proteomes" id="UP001339911"/>
    </source>
</evidence>
<evidence type="ECO:0000256" key="2">
    <source>
        <dbReference type="ARBA" id="ARBA00022598"/>
    </source>
</evidence>
<keyword evidence="6" id="KW-1185">Reference proteome</keyword>
<feature type="region of interest" description="Disordered" evidence="3">
    <location>
        <begin position="141"/>
        <end position="169"/>
    </location>
</feature>